<evidence type="ECO:0000259" key="1">
    <source>
        <dbReference type="Pfam" id="PF12706"/>
    </source>
</evidence>
<protein>
    <recommendedName>
        <fullName evidence="1">Metallo-beta-lactamase domain-containing protein</fullName>
    </recommendedName>
</protein>
<evidence type="ECO:0000313" key="2">
    <source>
        <dbReference type="EMBL" id="GLQ21925.1"/>
    </source>
</evidence>
<accession>A0ABQ5V4B3</accession>
<dbReference type="InterPro" id="IPR001279">
    <property type="entry name" value="Metallo-B-lactamas"/>
</dbReference>
<proteinExistence type="predicted"/>
<dbReference type="Gene3D" id="3.60.15.10">
    <property type="entry name" value="Ribonuclease Z/Hydroxyacylglutathione hydrolase-like"/>
    <property type="match status" value="1"/>
</dbReference>
<dbReference type="InterPro" id="IPR036866">
    <property type="entry name" value="RibonucZ/Hydroxyglut_hydro"/>
</dbReference>
<comment type="caution">
    <text evidence="2">The sequence shown here is derived from an EMBL/GenBank/DDBJ whole genome shotgun (WGS) entry which is preliminary data.</text>
</comment>
<name>A0ABQ5V4B3_9PROT</name>
<keyword evidence="3" id="KW-1185">Reference proteome</keyword>
<dbReference type="EMBL" id="BSNJ01000007">
    <property type="protein sequence ID" value="GLQ21925.1"/>
    <property type="molecule type" value="Genomic_DNA"/>
</dbReference>
<dbReference type="SUPFAM" id="SSF56281">
    <property type="entry name" value="Metallo-hydrolase/oxidoreductase"/>
    <property type="match status" value="1"/>
</dbReference>
<organism evidence="2 3">
    <name type="scientific">Algimonas porphyrae</name>
    <dbReference type="NCBI Taxonomy" id="1128113"/>
    <lineage>
        <taxon>Bacteria</taxon>
        <taxon>Pseudomonadati</taxon>
        <taxon>Pseudomonadota</taxon>
        <taxon>Alphaproteobacteria</taxon>
        <taxon>Maricaulales</taxon>
        <taxon>Robiginitomaculaceae</taxon>
        <taxon>Algimonas</taxon>
    </lineage>
</organism>
<reference evidence="2" key="2">
    <citation type="submission" date="2023-01" db="EMBL/GenBank/DDBJ databases">
        <title>Draft genome sequence of Algimonas porphyrae strain NBRC 108216.</title>
        <authorList>
            <person name="Sun Q."/>
            <person name="Mori K."/>
        </authorList>
    </citation>
    <scope>NUCLEOTIDE SEQUENCE</scope>
    <source>
        <strain evidence="2">NBRC 108216</strain>
    </source>
</reference>
<dbReference type="Pfam" id="PF12706">
    <property type="entry name" value="Lactamase_B_2"/>
    <property type="match status" value="1"/>
</dbReference>
<feature type="domain" description="Metallo-beta-lactamase" evidence="1">
    <location>
        <begin position="16"/>
        <end position="173"/>
    </location>
</feature>
<gene>
    <name evidence="2" type="ORF">GCM10007854_28800</name>
</gene>
<reference evidence="2" key="1">
    <citation type="journal article" date="2014" name="Int. J. Syst. Evol. Microbiol.">
        <title>Complete genome of a new Firmicutes species belonging to the dominant human colonic microbiota ('Ruminococcus bicirculans') reveals two chromosomes and a selective capacity to utilize plant glucans.</title>
        <authorList>
            <consortium name="NISC Comparative Sequencing Program"/>
            <person name="Wegmann U."/>
            <person name="Louis P."/>
            <person name="Goesmann A."/>
            <person name="Henrissat B."/>
            <person name="Duncan S.H."/>
            <person name="Flint H.J."/>
        </authorList>
    </citation>
    <scope>NUCLEOTIDE SEQUENCE</scope>
    <source>
        <strain evidence="2">NBRC 108216</strain>
    </source>
</reference>
<evidence type="ECO:0000313" key="3">
    <source>
        <dbReference type="Proteomes" id="UP001161390"/>
    </source>
</evidence>
<sequence length="236" mass="26675">MREQLHRLETEVGAAKADLPMGLSGVFLTHAHIGHYAGLIFAGHESAGAKKLPVYAMPRMADYLSTNGPWDQLVRYDNIGLVPIRDGVETRLNAYLAVTPYQVPHRDEYSETVGFVVSGPTKRILFLPDIDDWDQWDRDHGHTIEAMLAKVDTAYLDATFFDDHELPGRDMSAIPHPRVTESMSRFEGLSRAERDKIRFFHLNHTNPARYPGSDAARTIRNRGYKVAKMGERVCLD</sequence>
<dbReference type="Proteomes" id="UP001161390">
    <property type="component" value="Unassembled WGS sequence"/>
</dbReference>